<proteinExistence type="predicted"/>
<keyword evidence="1" id="KW-1133">Transmembrane helix</keyword>
<organism evidence="2 3">
    <name type="scientific">Candidatus Nomurabacteria bacterium RIFCSPHIGHO2_02_FULL_42_19</name>
    <dbReference type="NCBI Taxonomy" id="1801756"/>
    <lineage>
        <taxon>Bacteria</taxon>
        <taxon>Candidatus Nomuraibacteriota</taxon>
    </lineage>
</organism>
<feature type="transmembrane region" description="Helical" evidence="1">
    <location>
        <begin position="58"/>
        <end position="79"/>
    </location>
</feature>
<evidence type="ECO:0000256" key="1">
    <source>
        <dbReference type="SAM" id="Phobius"/>
    </source>
</evidence>
<sequence>MVLRIFASFVLLISVLFMPFWVSMLLAAGLMLYFPVFWETVLLFLLSDLLFGVAEARFFGITYVSFIAALLFLIGLEIIKKKLKFYPG</sequence>
<dbReference type="AlphaFoldDB" id="A0A1F6W289"/>
<accession>A0A1F6W289</accession>
<keyword evidence="1" id="KW-0472">Membrane</keyword>
<evidence type="ECO:0000313" key="3">
    <source>
        <dbReference type="Proteomes" id="UP000179275"/>
    </source>
</evidence>
<gene>
    <name evidence="2" type="ORF">A3C67_00485</name>
</gene>
<dbReference type="STRING" id="1801756.A3C67_00485"/>
<name>A0A1F6W289_9BACT</name>
<dbReference type="EMBL" id="MFUG01000012">
    <property type="protein sequence ID" value="OGI76048.1"/>
    <property type="molecule type" value="Genomic_DNA"/>
</dbReference>
<feature type="transmembrane region" description="Helical" evidence="1">
    <location>
        <begin position="9"/>
        <end position="38"/>
    </location>
</feature>
<protein>
    <submittedName>
        <fullName evidence="2">Uncharacterized protein</fullName>
    </submittedName>
</protein>
<comment type="caution">
    <text evidence="2">The sequence shown here is derived from an EMBL/GenBank/DDBJ whole genome shotgun (WGS) entry which is preliminary data.</text>
</comment>
<dbReference type="Proteomes" id="UP000179275">
    <property type="component" value="Unassembled WGS sequence"/>
</dbReference>
<evidence type="ECO:0000313" key="2">
    <source>
        <dbReference type="EMBL" id="OGI76048.1"/>
    </source>
</evidence>
<keyword evidence="1" id="KW-0812">Transmembrane</keyword>
<reference evidence="2 3" key="1">
    <citation type="journal article" date="2016" name="Nat. Commun.">
        <title>Thousands of microbial genomes shed light on interconnected biogeochemical processes in an aquifer system.</title>
        <authorList>
            <person name="Anantharaman K."/>
            <person name="Brown C.T."/>
            <person name="Hug L.A."/>
            <person name="Sharon I."/>
            <person name="Castelle C.J."/>
            <person name="Probst A.J."/>
            <person name="Thomas B.C."/>
            <person name="Singh A."/>
            <person name="Wilkins M.J."/>
            <person name="Karaoz U."/>
            <person name="Brodie E.L."/>
            <person name="Williams K.H."/>
            <person name="Hubbard S.S."/>
            <person name="Banfield J.F."/>
        </authorList>
    </citation>
    <scope>NUCLEOTIDE SEQUENCE [LARGE SCALE GENOMIC DNA]</scope>
</reference>